<dbReference type="InterPro" id="IPR017871">
    <property type="entry name" value="ABC_transporter-like_CS"/>
</dbReference>
<dbReference type="RefSeq" id="WP_194847599.1">
    <property type="nucleotide sequence ID" value="NZ_JAAEJV010000016.1"/>
</dbReference>
<dbReference type="Pfam" id="PF00005">
    <property type="entry name" value="ABC_tran"/>
    <property type="match status" value="1"/>
</dbReference>
<dbReference type="InterPro" id="IPR027417">
    <property type="entry name" value="P-loop_NTPase"/>
</dbReference>
<keyword evidence="4 6" id="KW-0067">ATP-binding</keyword>
<accession>A0ABS0AYV4</accession>
<comment type="caution">
    <text evidence="6">The sequence shown here is derived from an EMBL/GenBank/DDBJ whole genome shotgun (WGS) entry which is preliminary data.</text>
</comment>
<evidence type="ECO:0000256" key="4">
    <source>
        <dbReference type="ARBA" id="ARBA00022840"/>
    </source>
</evidence>
<gene>
    <name evidence="6" type="ORF">NEPTK9_000800</name>
</gene>
<comment type="similarity">
    <text evidence="1">Belongs to the ABC transporter superfamily.</text>
</comment>
<evidence type="ECO:0000259" key="5">
    <source>
        <dbReference type="PROSITE" id="PS50893"/>
    </source>
</evidence>
<dbReference type="Proteomes" id="UP001194714">
    <property type="component" value="Unassembled WGS sequence"/>
</dbReference>
<feature type="domain" description="ABC transporter" evidence="5">
    <location>
        <begin position="2"/>
        <end position="237"/>
    </location>
</feature>
<keyword evidence="2" id="KW-0813">Transport</keyword>
<keyword evidence="3" id="KW-0547">Nucleotide-binding</keyword>
<dbReference type="InterPro" id="IPR003439">
    <property type="entry name" value="ABC_transporter-like_ATP-bd"/>
</dbReference>
<evidence type="ECO:0000313" key="6">
    <source>
        <dbReference type="EMBL" id="MBF5059291.1"/>
    </source>
</evidence>
<dbReference type="GO" id="GO:0016787">
    <property type="term" value="F:hydrolase activity"/>
    <property type="evidence" value="ECO:0007669"/>
    <property type="project" value="UniProtKB-KW"/>
</dbReference>
<organism evidence="6 7">
    <name type="scientific">Candidatus Neptunichlamydia vexilliferae</name>
    <dbReference type="NCBI Taxonomy" id="1651774"/>
    <lineage>
        <taxon>Bacteria</taxon>
        <taxon>Pseudomonadati</taxon>
        <taxon>Chlamydiota</taxon>
        <taxon>Chlamydiia</taxon>
        <taxon>Parachlamydiales</taxon>
        <taxon>Simkaniaceae</taxon>
        <taxon>Candidatus Neptunichlamydia</taxon>
    </lineage>
</organism>
<sequence length="315" mass="35322">MIRFNNVSKTLSKNVCVIKNLTLEVKEGETLVILGKSGSGKTTVLKLINRLLDPTSGTIMVGGKDTLTLDPIVLRRSIGYAVQEIGLFPHMTVEENIAVVPKLLGWEEQKIKKRVEQLLEIMRLDPSEFKKRYPLKLSGGQRQRIGVARAIAADPPIILMDEPFGALDPITREQTQKEFLELESKIKKTIVFVTHDIFEAVRMGDRIALMDQGELVQIATPRSFVENPPTVFADEFLGQHRFQLSLLTKTITENIETGPKKKEESLPELTPNTTLIEALNAFKEAKAEVLPVYSGSSYQGEVKKEKLLDEIMELL</sequence>
<evidence type="ECO:0000256" key="2">
    <source>
        <dbReference type="ARBA" id="ARBA00022448"/>
    </source>
</evidence>
<dbReference type="Gene3D" id="3.40.50.300">
    <property type="entry name" value="P-loop containing nucleotide triphosphate hydrolases"/>
    <property type="match status" value="1"/>
</dbReference>
<name>A0ABS0AYV4_9BACT</name>
<evidence type="ECO:0000256" key="3">
    <source>
        <dbReference type="ARBA" id="ARBA00022741"/>
    </source>
</evidence>
<dbReference type="PANTHER" id="PTHR43117:SF4">
    <property type="entry name" value="OSMOPROTECTANT IMPORT ATP-BINDING PROTEIN OSMV"/>
    <property type="match status" value="1"/>
</dbReference>
<dbReference type="GO" id="GO:0005524">
    <property type="term" value="F:ATP binding"/>
    <property type="evidence" value="ECO:0007669"/>
    <property type="project" value="UniProtKB-KW"/>
</dbReference>
<dbReference type="EC" id="3.6.3.-" evidence="6"/>
<reference evidence="6 7" key="1">
    <citation type="submission" date="2020-01" db="EMBL/GenBank/DDBJ databases">
        <title>Draft genome sequence of Cand. Neptunochlamydia vexilliferae K9.</title>
        <authorList>
            <person name="Schulz F."/>
            <person name="Koestlbacher S."/>
            <person name="Wascher F."/>
            <person name="Pizzetti I."/>
            <person name="Horn M."/>
        </authorList>
    </citation>
    <scope>NUCLEOTIDE SEQUENCE [LARGE SCALE GENOMIC DNA]</scope>
    <source>
        <strain evidence="6 7">K9</strain>
    </source>
</reference>
<dbReference type="PROSITE" id="PS50893">
    <property type="entry name" value="ABC_TRANSPORTER_2"/>
    <property type="match status" value="1"/>
</dbReference>
<proteinExistence type="inferred from homology"/>
<protein>
    <submittedName>
        <fullName evidence="6">Osmoprotectant import ATP-binding protein OsmV</fullName>
        <ecNumber evidence="6">3.6.3.-</ecNumber>
    </submittedName>
</protein>
<dbReference type="EMBL" id="JAAEJV010000016">
    <property type="protein sequence ID" value="MBF5059291.1"/>
    <property type="molecule type" value="Genomic_DNA"/>
</dbReference>
<evidence type="ECO:0000256" key="1">
    <source>
        <dbReference type="ARBA" id="ARBA00005417"/>
    </source>
</evidence>
<dbReference type="PANTHER" id="PTHR43117">
    <property type="entry name" value="OSMOPROTECTANT IMPORT ATP-BINDING PROTEIN OSMV"/>
    <property type="match status" value="1"/>
</dbReference>
<dbReference type="PROSITE" id="PS00211">
    <property type="entry name" value="ABC_TRANSPORTER_1"/>
    <property type="match status" value="1"/>
</dbReference>
<keyword evidence="6" id="KW-0378">Hydrolase</keyword>
<dbReference type="SUPFAM" id="SSF52540">
    <property type="entry name" value="P-loop containing nucleoside triphosphate hydrolases"/>
    <property type="match status" value="1"/>
</dbReference>
<dbReference type="SMART" id="SM00382">
    <property type="entry name" value="AAA"/>
    <property type="match status" value="1"/>
</dbReference>
<keyword evidence="7" id="KW-1185">Reference proteome</keyword>
<evidence type="ECO:0000313" key="7">
    <source>
        <dbReference type="Proteomes" id="UP001194714"/>
    </source>
</evidence>
<dbReference type="InterPro" id="IPR003593">
    <property type="entry name" value="AAA+_ATPase"/>
</dbReference>